<dbReference type="AlphaFoldDB" id="A0A484H5M2"/>
<comment type="catalytic activity">
    <reaction evidence="8">
        <text>(R)-pantoate + beta-alanine + ATP = (R)-pantothenate + AMP + diphosphate + H(+)</text>
        <dbReference type="Rhea" id="RHEA:10912"/>
        <dbReference type="ChEBI" id="CHEBI:15378"/>
        <dbReference type="ChEBI" id="CHEBI:15980"/>
        <dbReference type="ChEBI" id="CHEBI:29032"/>
        <dbReference type="ChEBI" id="CHEBI:30616"/>
        <dbReference type="ChEBI" id="CHEBI:33019"/>
        <dbReference type="ChEBI" id="CHEBI:57966"/>
        <dbReference type="ChEBI" id="CHEBI:456215"/>
        <dbReference type="EC" id="6.3.2.1"/>
    </reaction>
</comment>
<dbReference type="HAMAP" id="MF_00158">
    <property type="entry name" value="PanC"/>
    <property type="match status" value="1"/>
</dbReference>
<evidence type="ECO:0000256" key="4">
    <source>
        <dbReference type="ARBA" id="ARBA00022598"/>
    </source>
</evidence>
<dbReference type="InterPro" id="IPR003721">
    <property type="entry name" value="Pantoate_ligase"/>
</dbReference>
<sequence>MNIPVVRTIAALRAKMAGWRRENRTVALVPTMGALHAGHLVLVQEGMRQADRVVVSVFVNPTQFGLEEDLAHYPRVETLDRNQLATVGASLLFAPTVMEMYPAGFSTTITVTGVSEGLCGTFRPTYFAGVATVVTKLLLQSLPNIALFGEKDYQQLQVIRRLVRDLDIPVHVISVPTVREIDGLALSSRNAYLSPEERQRAIFLYRILREVSVAVACGTTVDTATNMARIQVLATGFDAVDYLEVRDSDTLTPLSGHVSRPARVLAAAWLGRTRLIDNVPVLPRGDQPTTDPDPTG</sequence>
<evidence type="ECO:0000256" key="8">
    <source>
        <dbReference type="ARBA" id="ARBA00048258"/>
    </source>
</evidence>
<proteinExistence type="inferred from homology"/>
<dbReference type="NCBIfam" id="TIGR00125">
    <property type="entry name" value="cyt_tran_rel"/>
    <property type="match status" value="1"/>
</dbReference>
<dbReference type="NCBIfam" id="TIGR00018">
    <property type="entry name" value="panC"/>
    <property type="match status" value="1"/>
</dbReference>
<reference evidence="9" key="1">
    <citation type="submission" date="2018-10" db="EMBL/GenBank/DDBJ databases">
        <authorList>
            <person name="Gruber-Vodicka H."/>
            <person name="Jaeckle O."/>
        </authorList>
    </citation>
    <scope>NUCLEOTIDE SEQUENCE</scope>
</reference>
<dbReference type="InterPro" id="IPR014729">
    <property type="entry name" value="Rossmann-like_a/b/a_fold"/>
</dbReference>
<evidence type="ECO:0000256" key="1">
    <source>
        <dbReference type="ARBA" id="ARBA00004990"/>
    </source>
</evidence>
<evidence type="ECO:0000256" key="7">
    <source>
        <dbReference type="ARBA" id="ARBA00022840"/>
    </source>
</evidence>
<dbReference type="PANTHER" id="PTHR21299:SF1">
    <property type="entry name" value="PANTOATE--BETA-ALANINE LIGASE"/>
    <property type="match status" value="1"/>
</dbReference>
<name>A0A484H5M2_9ZZZZ</name>
<dbReference type="GO" id="GO:0005829">
    <property type="term" value="C:cytosol"/>
    <property type="evidence" value="ECO:0007669"/>
    <property type="project" value="TreeGrafter"/>
</dbReference>
<protein>
    <recommendedName>
        <fullName evidence="3">pantoate--beta-alanine ligase (AMP-forming)</fullName>
        <ecNumber evidence="3">6.3.2.1</ecNumber>
    </recommendedName>
</protein>
<dbReference type="EMBL" id="LR026963">
    <property type="protein sequence ID" value="VBB69279.1"/>
    <property type="molecule type" value="Genomic_DNA"/>
</dbReference>
<comment type="pathway">
    <text evidence="1">Cofactor biosynthesis; (R)-pantothenate biosynthesis; (R)-pantothenate from (R)-pantoate and beta-alanine: step 1/1.</text>
</comment>
<evidence type="ECO:0000256" key="5">
    <source>
        <dbReference type="ARBA" id="ARBA00022655"/>
    </source>
</evidence>
<dbReference type="GO" id="GO:0015940">
    <property type="term" value="P:pantothenate biosynthetic process"/>
    <property type="evidence" value="ECO:0007669"/>
    <property type="project" value="UniProtKB-UniPathway"/>
</dbReference>
<dbReference type="Pfam" id="PF02569">
    <property type="entry name" value="Pantoate_ligase"/>
    <property type="match status" value="1"/>
</dbReference>
<keyword evidence="5" id="KW-0566">Pantothenate biosynthesis</keyword>
<comment type="similarity">
    <text evidence="2">Belongs to the pantothenate synthetase family.</text>
</comment>
<keyword evidence="4 9" id="KW-0436">Ligase</keyword>
<dbReference type="InterPro" id="IPR042176">
    <property type="entry name" value="Pantoate_ligase_C"/>
</dbReference>
<keyword evidence="6" id="KW-0547">Nucleotide-binding</keyword>
<gene>
    <name evidence="9" type="ORF">RIEGSTA812A_PEG_752</name>
</gene>
<dbReference type="Gene3D" id="3.40.50.620">
    <property type="entry name" value="HUPs"/>
    <property type="match status" value="1"/>
</dbReference>
<dbReference type="EC" id="6.3.2.1" evidence="3"/>
<dbReference type="UniPathway" id="UPA00028">
    <property type="reaction ID" value="UER00005"/>
</dbReference>
<keyword evidence="7" id="KW-0067">ATP-binding</keyword>
<evidence type="ECO:0000256" key="2">
    <source>
        <dbReference type="ARBA" id="ARBA00009256"/>
    </source>
</evidence>
<evidence type="ECO:0000256" key="3">
    <source>
        <dbReference type="ARBA" id="ARBA00012219"/>
    </source>
</evidence>
<dbReference type="GO" id="GO:0005524">
    <property type="term" value="F:ATP binding"/>
    <property type="evidence" value="ECO:0007669"/>
    <property type="project" value="UniProtKB-KW"/>
</dbReference>
<dbReference type="CDD" id="cd00560">
    <property type="entry name" value="PanC"/>
    <property type="match status" value="1"/>
</dbReference>
<dbReference type="SUPFAM" id="SSF52374">
    <property type="entry name" value="Nucleotidylyl transferase"/>
    <property type="match status" value="1"/>
</dbReference>
<evidence type="ECO:0000313" key="9">
    <source>
        <dbReference type="EMBL" id="VBB69279.1"/>
    </source>
</evidence>
<evidence type="ECO:0000256" key="6">
    <source>
        <dbReference type="ARBA" id="ARBA00022741"/>
    </source>
</evidence>
<dbReference type="InterPro" id="IPR004821">
    <property type="entry name" value="Cyt_trans-like"/>
</dbReference>
<accession>A0A484H5M2</accession>
<dbReference type="PANTHER" id="PTHR21299">
    <property type="entry name" value="CYTIDYLATE KINASE/PANTOATE-BETA-ALANINE LIGASE"/>
    <property type="match status" value="1"/>
</dbReference>
<dbReference type="Gene3D" id="3.30.1300.10">
    <property type="entry name" value="Pantoate-beta-alanine ligase, C-terminal domain"/>
    <property type="match status" value="1"/>
</dbReference>
<organism evidence="9">
    <name type="scientific">invertebrate metagenome</name>
    <dbReference type="NCBI Taxonomy" id="1711999"/>
    <lineage>
        <taxon>unclassified sequences</taxon>
        <taxon>metagenomes</taxon>
        <taxon>organismal metagenomes</taxon>
    </lineage>
</organism>
<dbReference type="GO" id="GO:0004592">
    <property type="term" value="F:pantoate-beta-alanine ligase activity"/>
    <property type="evidence" value="ECO:0007669"/>
    <property type="project" value="UniProtKB-EC"/>
</dbReference>